<dbReference type="InterPro" id="IPR043128">
    <property type="entry name" value="Rev_trsase/Diguanyl_cyclase"/>
</dbReference>
<dbReference type="PANTHER" id="PTHR43102">
    <property type="entry name" value="SLR1143 PROTEIN"/>
    <property type="match status" value="1"/>
</dbReference>
<keyword evidence="3" id="KW-1185">Reference proteome</keyword>
<evidence type="ECO:0000313" key="3">
    <source>
        <dbReference type="Proteomes" id="UP000297729"/>
    </source>
</evidence>
<dbReference type="AlphaFoldDB" id="A0A4Y9SMP5"/>
<reference evidence="2 3" key="1">
    <citation type="submission" date="2019-03" db="EMBL/GenBank/DDBJ databases">
        <title>Draft Genome Sequence of Duganella callidus sp. nov., a Novel Duganella Species Isolated from Cultivated Soil.</title>
        <authorList>
            <person name="Raths R."/>
            <person name="Peta V."/>
            <person name="Bucking H."/>
        </authorList>
    </citation>
    <scope>NUCLEOTIDE SEQUENCE [LARGE SCALE GENOMIC DNA]</scope>
    <source>
        <strain evidence="2 3">DN04</strain>
    </source>
</reference>
<dbReference type="NCBIfam" id="TIGR00254">
    <property type="entry name" value="GGDEF"/>
    <property type="match status" value="1"/>
</dbReference>
<comment type="caution">
    <text evidence="2">The sequence shown here is derived from an EMBL/GenBank/DDBJ whole genome shotgun (WGS) entry which is preliminary data.</text>
</comment>
<dbReference type="InterPro" id="IPR000160">
    <property type="entry name" value="GGDEF_dom"/>
</dbReference>
<dbReference type="PROSITE" id="PS50887">
    <property type="entry name" value="GGDEF"/>
    <property type="match status" value="1"/>
</dbReference>
<dbReference type="SMART" id="SM00065">
    <property type="entry name" value="GAF"/>
    <property type="match status" value="1"/>
</dbReference>
<protein>
    <submittedName>
        <fullName evidence="2">Sensor domain-containing diguanylate cyclase</fullName>
    </submittedName>
</protein>
<organism evidence="2 3">
    <name type="scientific">Duganella callida</name>
    <dbReference type="NCBI Taxonomy" id="2561932"/>
    <lineage>
        <taxon>Bacteria</taxon>
        <taxon>Pseudomonadati</taxon>
        <taxon>Pseudomonadota</taxon>
        <taxon>Betaproteobacteria</taxon>
        <taxon>Burkholderiales</taxon>
        <taxon>Oxalobacteraceae</taxon>
        <taxon>Telluria group</taxon>
        <taxon>Duganella</taxon>
    </lineage>
</organism>
<accession>A0A4Y9SMP5</accession>
<dbReference type="EMBL" id="SPVG01000088">
    <property type="protein sequence ID" value="TFW25571.1"/>
    <property type="molecule type" value="Genomic_DNA"/>
</dbReference>
<dbReference type="SUPFAM" id="SSF55781">
    <property type="entry name" value="GAF domain-like"/>
    <property type="match status" value="1"/>
</dbReference>
<dbReference type="InterPro" id="IPR029787">
    <property type="entry name" value="Nucleotide_cyclase"/>
</dbReference>
<dbReference type="InterPro" id="IPR003018">
    <property type="entry name" value="GAF"/>
</dbReference>
<dbReference type="InterPro" id="IPR029016">
    <property type="entry name" value="GAF-like_dom_sf"/>
</dbReference>
<dbReference type="CDD" id="cd01949">
    <property type="entry name" value="GGDEF"/>
    <property type="match status" value="1"/>
</dbReference>
<dbReference type="Pfam" id="PF01590">
    <property type="entry name" value="GAF"/>
    <property type="match status" value="1"/>
</dbReference>
<dbReference type="OrthoDB" id="5571399at2"/>
<dbReference type="PANTHER" id="PTHR43102:SF2">
    <property type="entry name" value="GAF DOMAIN-CONTAINING PROTEIN"/>
    <property type="match status" value="1"/>
</dbReference>
<gene>
    <name evidence="2" type="ORF">E4L98_09135</name>
</gene>
<evidence type="ECO:0000259" key="1">
    <source>
        <dbReference type="PROSITE" id="PS50887"/>
    </source>
</evidence>
<evidence type="ECO:0000313" key="2">
    <source>
        <dbReference type="EMBL" id="TFW25571.1"/>
    </source>
</evidence>
<feature type="domain" description="GGDEF" evidence="1">
    <location>
        <begin position="195"/>
        <end position="322"/>
    </location>
</feature>
<sequence>MVEPGIPLNETSRIAKLRSLNVLDTPPEERFDRVTRMARRLFGVPVALVSLVDENRQWFKSRSGLDDVTETPRNVSFCGHAILGDDIFLIRNALADERFADNPLVTSAPHIRFYAGMPLRSAGGVKLGTLCLLDTKPRDFDADDAAALRDLAAMVEDELEAFQTATTDELTAISNRRGFLQLAEYGLSFCVRHHQPATLAFIDLDGFKPVNDKFGHAEGDFALAKFAEVMRNSFRSTDLCARMGGDEFVVLLTGANEQEAEVVIQKFCLQLHDYNAQARRGYDLAFSSGLVEFQPSDPQSVEGLLAAGDAKMYLLKAAKRRH</sequence>
<dbReference type="SMART" id="SM00267">
    <property type="entry name" value="GGDEF"/>
    <property type="match status" value="1"/>
</dbReference>
<proteinExistence type="predicted"/>
<name>A0A4Y9SMP5_9BURK</name>
<dbReference type="Gene3D" id="3.30.450.40">
    <property type="match status" value="1"/>
</dbReference>
<dbReference type="Gene3D" id="3.30.70.270">
    <property type="match status" value="1"/>
</dbReference>
<dbReference type="Pfam" id="PF00990">
    <property type="entry name" value="GGDEF"/>
    <property type="match status" value="1"/>
</dbReference>
<dbReference type="SUPFAM" id="SSF55073">
    <property type="entry name" value="Nucleotide cyclase"/>
    <property type="match status" value="1"/>
</dbReference>
<dbReference type="Proteomes" id="UP000297729">
    <property type="component" value="Unassembled WGS sequence"/>
</dbReference>